<comment type="caution">
    <text evidence="5">The sequence shown here is derived from an EMBL/GenBank/DDBJ whole genome shotgun (WGS) entry which is preliminary data.</text>
</comment>
<dbReference type="EMBL" id="JAMZEJ010000001">
    <property type="protein sequence ID" value="MCQ8239264.1"/>
    <property type="molecule type" value="Genomic_DNA"/>
</dbReference>
<dbReference type="PANTHER" id="PTHR12304">
    <property type="entry name" value="INOSINE-URIDINE PREFERRING NUCLEOSIDE HYDROLASE"/>
    <property type="match status" value="1"/>
</dbReference>
<feature type="domain" description="Inosine/uridine-preferring nucleoside hydrolase" evidence="4">
    <location>
        <begin position="79"/>
        <end position="387"/>
    </location>
</feature>
<organism evidence="5 6">
    <name type="scientific">Rhizosaccharibacter radicis</name>
    <dbReference type="NCBI Taxonomy" id="2782605"/>
    <lineage>
        <taxon>Bacteria</taxon>
        <taxon>Pseudomonadati</taxon>
        <taxon>Pseudomonadota</taxon>
        <taxon>Alphaproteobacteria</taxon>
        <taxon>Acetobacterales</taxon>
        <taxon>Acetobacteraceae</taxon>
        <taxon>Rhizosaccharibacter</taxon>
    </lineage>
</organism>
<reference evidence="5 6" key="1">
    <citation type="submission" date="2022-06" db="EMBL/GenBank/DDBJ databases">
        <title>Rhizosaccharibacter gen. nov. sp. nov. KSS12, endophytic bacteria isolated from sugarcane.</title>
        <authorList>
            <person name="Pitiwittayakul N."/>
        </authorList>
    </citation>
    <scope>NUCLEOTIDE SEQUENCE [LARGE SCALE GENOMIC DNA]</scope>
    <source>
        <strain evidence="5 6">KSS12</strain>
    </source>
</reference>
<keyword evidence="1 5" id="KW-0378">Hydrolase</keyword>
<gene>
    <name evidence="5" type="ORF">NFI88_00225</name>
</gene>
<dbReference type="SUPFAM" id="SSF53590">
    <property type="entry name" value="Nucleoside hydrolase"/>
    <property type="match status" value="1"/>
</dbReference>
<dbReference type="Proteomes" id="UP001524547">
    <property type="component" value="Unassembled WGS sequence"/>
</dbReference>
<evidence type="ECO:0000256" key="3">
    <source>
        <dbReference type="SAM" id="MobiDB-lite"/>
    </source>
</evidence>
<name>A0ABT1VU89_9PROT</name>
<protein>
    <submittedName>
        <fullName evidence="5">Nucleoside hydrolase</fullName>
    </submittedName>
</protein>
<dbReference type="Gene3D" id="3.90.245.10">
    <property type="entry name" value="Ribonucleoside hydrolase-like"/>
    <property type="match status" value="1"/>
</dbReference>
<evidence type="ECO:0000256" key="2">
    <source>
        <dbReference type="ARBA" id="ARBA00023295"/>
    </source>
</evidence>
<dbReference type="InterPro" id="IPR023186">
    <property type="entry name" value="IUNH"/>
</dbReference>
<dbReference type="InterPro" id="IPR036452">
    <property type="entry name" value="Ribo_hydro-like"/>
</dbReference>
<evidence type="ECO:0000259" key="4">
    <source>
        <dbReference type="Pfam" id="PF01156"/>
    </source>
</evidence>
<accession>A0ABT1VU89</accession>
<evidence type="ECO:0000313" key="5">
    <source>
        <dbReference type="EMBL" id="MCQ8239264.1"/>
    </source>
</evidence>
<feature type="region of interest" description="Disordered" evidence="3">
    <location>
        <begin position="396"/>
        <end position="417"/>
    </location>
</feature>
<evidence type="ECO:0000313" key="6">
    <source>
        <dbReference type="Proteomes" id="UP001524547"/>
    </source>
</evidence>
<dbReference type="GO" id="GO:0016787">
    <property type="term" value="F:hydrolase activity"/>
    <property type="evidence" value="ECO:0007669"/>
    <property type="project" value="UniProtKB-KW"/>
</dbReference>
<sequence>MTLLPRFLARTVAAPECVGRAQPGTASFRRRLLAVAAAAPMLLAGTAAARAQDGARAAPAADAGGAPMLVIEDNDFLGPGGSDIQSAIPLLANPKVKVLGFTVATGDGWENAEAAHLLRFLEIAKRTDVPVADGAVYPLINSVERMKLWEKQYGTIPWKGAWGALGSIDDVPHEQPPLPDLPEGRPSTRTARENAAAFLIREVHAHPHQVTIVETGPMTNLALAIRTDPTFAADARQLVFMGGLLDRNMMAVTGNADWASDFNFIFDPEAAHIALTAPWPRIVSLGNVADAVMMDDALMNRIHAVKTPVTDYLKRFQAPLPLWDEMATAVAVDPGLIRNSTEAFMDVDIADGPDYGRAHVWKKELAPRNMGLQPVIVVDRIDEKRFVDGFVRDAQRLGTPGGAAPGTDRSAEHPPGR</sequence>
<evidence type="ECO:0000256" key="1">
    <source>
        <dbReference type="ARBA" id="ARBA00022801"/>
    </source>
</evidence>
<dbReference type="InterPro" id="IPR001910">
    <property type="entry name" value="Inosine/uridine_hydrolase_dom"/>
</dbReference>
<keyword evidence="2" id="KW-0326">Glycosidase</keyword>
<dbReference type="Pfam" id="PF01156">
    <property type="entry name" value="IU_nuc_hydro"/>
    <property type="match status" value="1"/>
</dbReference>
<proteinExistence type="predicted"/>
<dbReference type="PANTHER" id="PTHR12304:SF25">
    <property type="entry name" value="INOSINE_URIDINE-PREFERRING NUCLEOSIDE HYDROLASE DOMAIN-CONTAINING PROTEIN"/>
    <property type="match status" value="1"/>
</dbReference>
<keyword evidence="6" id="KW-1185">Reference proteome</keyword>